<keyword evidence="4" id="KW-1185">Reference proteome</keyword>
<comment type="caution">
    <text evidence="3">The sequence shown here is derived from an EMBL/GenBank/DDBJ whole genome shotgun (WGS) entry which is preliminary data.</text>
</comment>
<dbReference type="EMBL" id="BNBT01000025">
    <property type="protein sequence ID" value="GHE53182.1"/>
    <property type="molecule type" value="Genomic_DNA"/>
</dbReference>
<evidence type="ECO:0000313" key="4">
    <source>
        <dbReference type="Proteomes" id="UP000608024"/>
    </source>
</evidence>
<feature type="region of interest" description="Disordered" evidence="1">
    <location>
        <begin position="1"/>
        <end position="27"/>
    </location>
</feature>
<dbReference type="Pfam" id="PF26450">
    <property type="entry name" value="DUF8129"/>
    <property type="match status" value="1"/>
</dbReference>
<evidence type="ECO:0000256" key="1">
    <source>
        <dbReference type="SAM" id="MobiDB-lite"/>
    </source>
</evidence>
<name>A0A919DL38_9ACTN</name>
<evidence type="ECO:0000313" key="3">
    <source>
        <dbReference type="EMBL" id="GHE53182.1"/>
    </source>
</evidence>
<sequence>MAEEKTAEEKTETRVPRHEELPLPDYDLLPPAALRHRVRTLDEAGLREVLAYEAAHGSRLPVLQVLRARLAELREGAEPSGGSPSATAPELAPAAATGSAVSPATSGPAMNPPSHGTPENPAQPRSTG</sequence>
<dbReference type="InterPro" id="IPR058442">
    <property type="entry name" value="DUF8129"/>
</dbReference>
<accession>A0A919DL38</accession>
<gene>
    <name evidence="3" type="ORF">GCM10018785_23460</name>
</gene>
<reference evidence="3" key="1">
    <citation type="journal article" date="2014" name="Int. J. Syst. Evol. Microbiol.">
        <title>Complete genome sequence of Corynebacterium casei LMG S-19264T (=DSM 44701T), isolated from a smear-ripened cheese.</title>
        <authorList>
            <consortium name="US DOE Joint Genome Institute (JGI-PGF)"/>
            <person name="Walter F."/>
            <person name="Albersmeier A."/>
            <person name="Kalinowski J."/>
            <person name="Ruckert C."/>
        </authorList>
    </citation>
    <scope>NUCLEOTIDE SEQUENCE</scope>
    <source>
        <strain evidence="3">JCM 4784</strain>
    </source>
</reference>
<dbReference type="RefSeq" id="WP_190135820.1">
    <property type="nucleotide sequence ID" value="NZ_BNBT01000025.1"/>
</dbReference>
<feature type="domain" description="DUF8129" evidence="2">
    <location>
        <begin position="24"/>
        <end position="75"/>
    </location>
</feature>
<protein>
    <recommendedName>
        <fullName evidence="2">DUF8129 domain-containing protein</fullName>
    </recommendedName>
</protein>
<dbReference type="Proteomes" id="UP000608024">
    <property type="component" value="Unassembled WGS sequence"/>
</dbReference>
<feature type="compositionally biased region" description="Basic and acidic residues" evidence="1">
    <location>
        <begin position="1"/>
        <end position="21"/>
    </location>
</feature>
<organism evidence="3 4">
    <name type="scientific">Streptomyces longispororuber</name>
    <dbReference type="NCBI Taxonomy" id="68230"/>
    <lineage>
        <taxon>Bacteria</taxon>
        <taxon>Bacillati</taxon>
        <taxon>Actinomycetota</taxon>
        <taxon>Actinomycetes</taxon>
        <taxon>Kitasatosporales</taxon>
        <taxon>Streptomycetaceae</taxon>
        <taxon>Streptomyces</taxon>
    </lineage>
</organism>
<proteinExistence type="predicted"/>
<feature type="compositionally biased region" description="Low complexity" evidence="1">
    <location>
        <begin position="83"/>
        <end position="100"/>
    </location>
</feature>
<reference evidence="3" key="2">
    <citation type="submission" date="2020-09" db="EMBL/GenBank/DDBJ databases">
        <authorList>
            <person name="Sun Q."/>
            <person name="Ohkuma M."/>
        </authorList>
    </citation>
    <scope>NUCLEOTIDE SEQUENCE</scope>
    <source>
        <strain evidence="3">JCM 4784</strain>
    </source>
</reference>
<feature type="region of interest" description="Disordered" evidence="1">
    <location>
        <begin position="75"/>
        <end position="128"/>
    </location>
</feature>
<dbReference type="AlphaFoldDB" id="A0A919DL38"/>
<evidence type="ECO:0000259" key="2">
    <source>
        <dbReference type="Pfam" id="PF26450"/>
    </source>
</evidence>